<gene>
    <name evidence="2" type="ORF">A2763_02335</name>
</gene>
<dbReference type="Proteomes" id="UP000178370">
    <property type="component" value="Unassembled WGS sequence"/>
</dbReference>
<proteinExistence type="predicted"/>
<dbReference type="AlphaFoldDB" id="A0A1F6CNG3"/>
<protein>
    <recommendedName>
        <fullName evidence="1">Imm33-like domain-containing protein</fullName>
    </recommendedName>
</protein>
<name>A0A1F6CNG3_9BACT</name>
<dbReference type="EMBL" id="MFKV01000007">
    <property type="protein sequence ID" value="OGG50739.1"/>
    <property type="molecule type" value="Genomic_DNA"/>
</dbReference>
<organism evidence="2 3">
    <name type="scientific">Candidatus Kaiserbacteria bacterium RIFCSPHIGHO2_01_FULL_54_36</name>
    <dbReference type="NCBI Taxonomy" id="1798482"/>
    <lineage>
        <taxon>Bacteria</taxon>
        <taxon>Candidatus Kaiseribacteriota</taxon>
    </lineage>
</organism>
<evidence type="ECO:0000313" key="3">
    <source>
        <dbReference type="Proteomes" id="UP000178370"/>
    </source>
</evidence>
<dbReference type="STRING" id="1798482.A2763_02335"/>
<sequence>MAKLNKILEEISKDQLGFNTNDTMGLSGPIHPGIIHGLRHPSKNGLSGWYVWQGDYKEDADFFNPIHMSHVVQEHAVLEKYFMLPPGHRFLIDTTNGYEDVWYDEKLLDI</sequence>
<evidence type="ECO:0000259" key="1">
    <source>
        <dbReference type="Pfam" id="PF24719"/>
    </source>
</evidence>
<feature type="domain" description="Imm33-like" evidence="1">
    <location>
        <begin position="6"/>
        <end position="104"/>
    </location>
</feature>
<evidence type="ECO:0000313" key="2">
    <source>
        <dbReference type="EMBL" id="OGG50739.1"/>
    </source>
</evidence>
<reference evidence="2 3" key="1">
    <citation type="journal article" date="2016" name="Nat. Commun.">
        <title>Thousands of microbial genomes shed light on interconnected biogeochemical processes in an aquifer system.</title>
        <authorList>
            <person name="Anantharaman K."/>
            <person name="Brown C.T."/>
            <person name="Hug L.A."/>
            <person name="Sharon I."/>
            <person name="Castelle C.J."/>
            <person name="Probst A.J."/>
            <person name="Thomas B.C."/>
            <person name="Singh A."/>
            <person name="Wilkins M.J."/>
            <person name="Karaoz U."/>
            <person name="Brodie E.L."/>
            <person name="Williams K.H."/>
            <person name="Hubbard S.S."/>
            <person name="Banfield J.F."/>
        </authorList>
    </citation>
    <scope>NUCLEOTIDE SEQUENCE [LARGE SCALE GENOMIC DNA]</scope>
</reference>
<accession>A0A1F6CNG3</accession>
<dbReference type="Pfam" id="PF24719">
    <property type="entry name" value="Imm33-like"/>
    <property type="match status" value="1"/>
</dbReference>
<comment type="caution">
    <text evidence="2">The sequence shown here is derived from an EMBL/GenBank/DDBJ whole genome shotgun (WGS) entry which is preliminary data.</text>
</comment>
<dbReference type="InterPro" id="IPR056509">
    <property type="entry name" value="Imm33-like"/>
</dbReference>